<sequence>MPEDRQPGSGDQPEDEPGQVGDADAVGGSTPPPATGSGKPASPNGGYQLGGGSKQPGGQDRPPENPFEALFSSFGGAGGGAGDMSALMQQLQNAFTMMGGGGLFGHGASAPAAGSGVNWDVTKDIARKTVASLGPDPTPSSAQQHALTEAVSIAEVWLDQATAFPRISTGVAAWSRAAWVENTMDVWRRLVEPVASHIADAMEGALSFGGDEAGGIPGMAGMEQMLRPMLRSSGASMFGLQLGQGLGQLAAEVVGATDIGLPLSEPGHVALLPTNVAAFGEGLEQTSTDVTLYLALRECARQRLFASAGWLREQVLVLVEQYAAGITIDTSALEQAVSQIDPTNLEELSASLEGGLFEPRKTPEQLATLERLETMLALVEGWVDDVVTQATAPRMPAAGALAETVRRSRASGGPAEATFATLVGLELRPRRMRDAANLWAALRESRGVEGRDAVWAHPDLVPTTADLDDPLGFVAGEGAAEKADEDFDAALAELLDQDKPDDEGSRPA</sequence>
<gene>
    <name evidence="2" type="ORF">AVDCRST_MAG61-3295</name>
</gene>
<dbReference type="Gene3D" id="1.20.150.30">
    <property type="entry name" value="Zincin-like metallopeptidase, N-terminal domain"/>
    <property type="match status" value="1"/>
</dbReference>
<organism evidence="2">
    <name type="scientific">uncultured Friedmanniella sp</name>
    <dbReference type="NCBI Taxonomy" id="335381"/>
    <lineage>
        <taxon>Bacteria</taxon>
        <taxon>Bacillati</taxon>
        <taxon>Actinomycetota</taxon>
        <taxon>Actinomycetes</taxon>
        <taxon>Propionibacteriales</taxon>
        <taxon>Nocardioidaceae</taxon>
        <taxon>Friedmanniella</taxon>
        <taxon>environmental samples</taxon>
    </lineage>
</organism>
<name>A0A6J4LLE0_9ACTN</name>
<dbReference type="SUPFAM" id="SSF55486">
    <property type="entry name" value="Metalloproteases ('zincins'), catalytic domain"/>
    <property type="match status" value="1"/>
</dbReference>
<keyword evidence="2" id="KW-0176">Collagen</keyword>
<dbReference type="InterPro" id="IPR042271">
    <property type="entry name" value="Zinicin_2_N"/>
</dbReference>
<proteinExistence type="predicted"/>
<dbReference type="NCBIfam" id="TIGR03624">
    <property type="entry name" value="putative hydrolase"/>
    <property type="match status" value="1"/>
</dbReference>
<reference evidence="2" key="1">
    <citation type="submission" date="2020-02" db="EMBL/GenBank/DDBJ databases">
        <authorList>
            <person name="Meier V. D."/>
        </authorList>
    </citation>
    <scope>NUCLEOTIDE SEQUENCE</scope>
    <source>
        <strain evidence="2">AVDCRST_MAG61</strain>
    </source>
</reference>
<dbReference type="InterPro" id="IPR018766">
    <property type="entry name" value="Zinicin_2"/>
</dbReference>
<dbReference type="PANTHER" id="PTHR39420:SF2">
    <property type="entry name" value="HYDROLASE"/>
    <property type="match status" value="1"/>
</dbReference>
<evidence type="ECO:0000313" key="2">
    <source>
        <dbReference type="EMBL" id="CAA9336356.1"/>
    </source>
</evidence>
<accession>A0A6J4LLE0</accession>
<dbReference type="Pfam" id="PF10103">
    <property type="entry name" value="Zincin_2"/>
    <property type="match status" value="1"/>
</dbReference>
<evidence type="ECO:0000256" key="1">
    <source>
        <dbReference type="SAM" id="MobiDB-lite"/>
    </source>
</evidence>
<dbReference type="PANTHER" id="PTHR39420">
    <property type="match status" value="1"/>
</dbReference>
<dbReference type="AlphaFoldDB" id="A0A6J4LLE0"/>
<feature type="region of interest" description="Disordered" evidence="1">
    <location>
        <begin position="1"/>
        <end position="74"/>
    </location>
</feature>
<dbReference type="EMBL" id="CADCTT010000388">
    <property type="protein sequence ID" value="CAA9336356.1"/>
    <property type="molecule type" value="Genomic_DNA"/>
</dbReference>
<protein>
    <submittedName>
        <fullName evidence="2">Collagen alpha 1(I) chain</fullName>
    </submittedName>
</protein>